<reference evidence="1" key="1">
    <citation type="submission" date="2020-10" db="EMBL/GenBank/DDBJ databases">
        <title>Taxonomic study of unclassified bacteria belonging to the class Ktedonobacteria.</title>
        <authorList>
            <person name="Yabe S."/>
            <person name="Wang C.M."/>
            <person name="Zheng Y."/>
            <person name="Sakai Y."/>
            <person name="Cavaletti L."/>
            <person name="Monciardini P."/>
            <person name="Donadio S."/>
        </authorList>
    </citation>
    <scope>NUCLEOTIDE SEQUENCE</scope>
    <source>
        <strain evidence="1">ID150040</strain>
    </source>
</reference>
<protein>
    <submittedName>
        <fullName evidence="1">Uncharacterized protein</fullName>
    </submittedName>
</protein>
<dbReference type="AlphaFoldDB" id="A0A8J3N9I0"/>
<gene>
    <name evidence="1" type="ORF">KSF_106630</name>
</gene>
<name>A0A8J3N9I0_9CHLR</name>
<proteinExistence type="predicted"/>
<comment type="caution">
    <text evidence="1">The sequence shown here is derived from an EMBL/GenBank/DDBJ whole genome shotgun (WGS) entry which is preliminary data.</text>
</comment>
<evidence type="ECO:0000313" key="1">
    <source>
        <dbReference type="EMBL" id="GHP00616.1"/>
    </source>
</evidence>
<dbReference type="Proteomes" id="UP000597444">
    <property type="component" value="Unassembled WGS sequence"/>
</dbReference>
<accession>A0A8J3N9I0</accession>
<dbReference type="EMBL" id="BNJK01000003">
    <property type="protein sequence ID" value="GHP00616.1"/>
    <property type="molecule type" value="Genomic_DNA"/>
</dbReference>
<evidence type="ECO:0000313" key="2">
    <source>
        <dbReference type="Proteomes" id="UP000597444"/>
    </source>
</evidence>
<organism evidence="1 2">
    <name type="scientific">Reticulibacter mediterranei</name>
    <dbReference type="NCBI Taxonomy" id="2778369"/>
    <lineage>
        <taxon>Bacteria</taxon>
        <taxon>Bacillati</taxon>
        <taxon>Chloroflexota</taxon>
        <taxon>Ktedonobacteria</taxon>
        <taxon>Ktedonobacterales</taxon>
        <taxon>Reticulibacteraceae</taxon>
        <taxon>Reticulibacter</taxon>
    </lineage>
</organism>
<sequence length="141" mass="16071">MLLAANEPEKGSTTMPATLRITLQASSYEGAISLLDQVKSCLFHCFREDAGEDYHFTIDGDLEGKKDELETGKEHYLFPFTITGEITVLGTYQEAQDEAYEFLKGLRPKRPNNKMMSCHIENVRFFKVDLQDQEEKKEAVV</sequence>
<keyword evidence="2" id="KW-1185">Reference proteome</keyword>